<dbReference type="PANTHER" id="PTHR10587:SF137">
    <property type="entry name" value="4-DEOXY-4-FORMAMIDO-L-ARABINOSE-PHOSPHOUNDECAPRENOL DEFORMYLASE ARND-RELATED"/>
    <property type="match status" value="1"/>
</dbReference>
<dbReference type="Gene3D" id="3.20.20.370">
    <property type="entry name" value="Glycoside hydrolase/deacetylase"/>
    <property type="match status" value="1"/>
</dbReference>
<feature type="compositionally biased region" description="Polar residues" evidence="1">
    <location>
        <begin position="59"/>
        <end position="78"/>
    </location>
</feature>
<name>A0A918Y0F0_9ACTN</name>
<comment type="caution">
    <text evidence="4">The sequence shown here is derived from an EMBL/GenBank/DDBJ whole genome shotgun (WGS) entry which is preliminary data.</text>
</comment>
<feature type="domain" description="NodB homology" evidence="3">
    <location>
        <begin position="114"/>
        <end position="296"/>
    </location>
</feature>
<dbReference type="InterPro" id="IPR002509">
    <property type="entry name" value="NODB_dom"/>
</dbReference>
<accession>A0A918Y0F0</accession>
<dbReference type="EMBL" id="BMVF01000004">
    <property type="protein sequence ID" value="GHD86815.1"/>
    <property type="molecule type" value="Genomic_DNA"/>
</dbReference>
<dbReference type="Pfam" id="PF01522">
    <property type="entry name" value="Polysacc_deac_1"/>
    <property type="match status" value="1"/>
</dbReference>
<feature type="region of interest" description="Disordered" evidence="1">
    <location>
        <begin position="52"/>
        <end position="97"/>
    </location>
</feature>
<sequence length="300" mass="31632">MSRGTLKVQCGGKKGGAVRRKTTRDAAWVLPVLGAVSVLVGAAVLGLPGHGHGHAGGSTASRSNGRGQATASSTSSLLYDSERPPANQKSAPDPHLPAPVVSMDIAHASDKGTHAVNITIDDGPDPVWTPRVLQVLKDDGVKAVFCMIGEEAAGYPAVVRQVVADGHRLCDHSLHHDTTMGRKPPSYQYSEIVNAKGEIERASGGVKPLYYRAPGGAFTPYSRQIAASIGMRPLGWNIDARDYKRSGALTIVTTVEHELPNGPTILFHDGGGDRSQTVAALAALLPRLRQQGYAFGFPVR</sequence>
<keyword evidence="5" id="KW-1185">Reference proteome</keyword>
<dbReference type="InterPro" id="IPR050248">
    <property type="entry name" value="Polysacc_deacetylase_ArnD"/>
</dbReference>
<evidence type="ECO:0000259" key="3">
    <source>
        <dbReference type="PROSITE" id="PS51677"/>
    </source>
</evidence>
<evidence type="ECO:0000313" key="4">
    <source>
        <dbReference type="EMBL" id="GHD86815.1"/>
    </source>
</evidence>
<keyword evidence="2" id="KW-1133">Transmembrane helix</keyword>
<keyword evidence="2" id="KW-0812">Transmembrane</keyword>
<dbReference type="GO" id="GO:0016810">
    <property type="term" value="F:hydrolase activity, acting on carbon-nitrogen (but not peptide) bonds"/>
    <property type="evidence" value="ECO:0007669"/>
    <property type="project" value="InterPro"/>
</dbReference>
<dbReference type="GO" id="GO:0005975">
    <property type="term" value="P:carbohydrate metabolic process"/>
    <property type="evidence" value="ECO:0007669"/>
    <property type="project" value="InterPro"/>
</dbReference>
<reference evidence="4" key="2">
    <citation type="submission" date="2020-09" db="EMBL/GenBank/DDBJ databases">
        <authorList>
            <person name="Sun Q."/>
            <person name="Ohkuma M."/>
        </authorList>
    </citation>
    <scope>NUCLEOTIDE SEQUENCE</scope>
    <source>
        <strain evidence="4">JCM 4654</strain>
    </source>
</reference>
<evidence type="ECO:0000256" key="2">
    <source>
        <dbReference type="SAM" id="Phobius"/>
    </source>
</evidence>
<gene>
    <name evidence="4" type="ORF">GCM10010508_16120</name>
</gene>
<dbReference type="CDD" id="cd10917">
    <property type="entry name" value="CE4_NodB_like_6s_7s"/>
    <property type="match status" value="1"/>
</dbReference>
<dbReference type="PROSITE" id="PS51677">
    <property type="entry name" value="NODB"/>
    <property type="match status" value="1"/>
</dbReference>
<dbReference type="InterPro" id="IPR011330">
    <property type="entry name" value="Glyco_hydro/deAcase_b/a-brl"/>
</dbReference>
<dbReference type="SUPFAM" id="SSF88713">
    <property type="entry name" value="Glycoside hydrolase/deacetylase"/>
    <property type="match status" value="1"/>
</dbReference>
<dbReference type="PANTHER" id="PTHR10587">
    <property type="entry name" value="GLYCOSYL TRANSFERASE-RELATED"/>
    <property type="match status" value="1"/>
</dbReference>
<dbReference type="Proteomes" id="UP000608955">
    <property type="component" value="Unassembled WGS sequence"/>
</dbReference>
<feature type="region of interest" description="Disordered" evidence="1">
    <location>
        <begin position="1"/>
        <end position="21"/>
    </location>
</feature>
<proteinExistence type="predicted"/>
<keyword evidence="2" id="KW-0472">Membrane</keyword>
<feature type="transmembrane region" description="Helical" evidence="2">
    <location>
        <begin position="26"/>
        <end position="47"/>
    </location>
</feature>
<organism evidence="4 5">
    <name type="scientific">Streptomyces naganishii JCM 4654</name>
    <dbReference type="NCBI Taxonomy" id="1306179"/>
    <lineage>
        <taxon>Bacteria</taxon>
        <taxon>Bacillati</taxon>
        <taxon>Actinomycetota</taxon>
        <taxon>Actinomycetes</taxon>
        <taxon>Kitasatosporales</taxon>
        <taxon>Streptomycetaceae</taxon>
        <taxon>Streptomyces</taxon>
    </lineage>
</organism>
<reference evidence="4" key="1">
    <citation type="journal article" date="2014" name="Int. J. Syst. Evol. Microbiol.">
        <title>Complete genome sequence of Corynebacterium casei LMG S-19264T (=DSM 44701T), isolated from a smear-ripened cheese.</title>
        <authorList>
            <consortium name="US DOE Joint Genome Institute (JGI-PGF)"/>
            <person name="Walter F."/>
            <person name="Albersmeier A."/>
            <person name="Kalinowski J."/>
            <person name="Ruckert C."/>
        </authorList>
    </citation>
    <scope>NUCLEOTIDE SEQUENCE</scope>
    <source>
        <strain evidence="4">JCM 4654</strain>
    </source>
</reference>
<protein>
    <recommendedName>
        <fullName evidence="3">NodB homology domain-containing protein</fullName>
    </recommendedName>
</protein>
<evidence type="ECO:0000256" key="1">
    <source>
        <dbReference type="SAM" id="MobiDB-lite"/>
    </source>
</evidence>
<dbReference type="AlphaFoldDB" id="A0A918Y0F0"/>
<evidence type="ECO:0000313" key="5">
    <source>
        <dbReference type="Proteomes" id="UP000608955"/>
    </source>
</evidence>